<dbReference type="EMBL" id="CDMZ01003327">
    <property type="protein sequence ID" value="CEM45963.1"/>
    <property type="molecule type" value="Genomic_DNA"/>
</dbReference>
<feature type="region of interest" description="Disordered" evidence="1">
    <location>
        <begin position="1"/>
        <end position="29"/>
    </location>
</feature>
<evidence type="ECO:0000313" key="2">
    <source>
        <dbReference type="EMBL" id="CEM45963.1"/>
    </source>
</evidence>
<evidence type="ECO:0000256" key="1">
    <source>
        <dbReference type="SAM" id="MobiDB-lite"/>
    </source>
</evidence>
<feature type="compositionally biased region" description="Basic and acidic residues" evidence="1">
    <location>
        <begin position="246"/>
        <end position="257"/>
    </location>
</feature>
<feature type="compositionally biased region" description="Basic and acidic residues" evidence="1">
    <location>
        <begin position="304"/>
        <end position="321"/>
    </location>
</feature>
<feature type="compositionally biased region" description="Basic and acidic residues" evidence="1">
    <location>
        <begin position="58"/>
        <end position="71"/>
    </location>
</feature>
<gene>
    <name evidence="2" type="ORF">Cvel_29672</name>
</gene>
<feature type="non-terminal residue" evidence="2">
    <location>
        <position position="996"/>
    </location>
</feature>
<feature type="compositionally biased region" description="Polar residues" evidence="1">
    <location>
        <begin position="722"/>
        <end position="735"/>
    </location>
</feature>
<feature type="compositionally biased region" description="Basic and acidic residues" evidence="1">
    <location>
        <begin position="966"/>
        <end position="977"/>
    </location>
</feature>
<feature type="region of interest" description="Disordered" evidence="1">
    <location>
        <begin position="900"/>
        <end position="926"/>
    </location>
</feature>
<feature type="region of interest" description="Disordered" evidence="1">
    <location>
        <begin position="46"/>
        <end position="124"/>
    </location>
</feature>
<sequence>MDQDGLDAAFADLDLDDFEDIDVENASPEEVTRIIEERTRRILSLVGAQEAEEAETQEEQRTTQRETEHAHTYTPPPPLHHDQGQPSRPSRVSPPDPLPPSSQSPPPLSSPDPHTVPFQLPADAQDLSAQAAALSALLGDGGGEADAALRELLERDPALLSLAMNLNGELETLIRQTQVGEEGDMEHTQTDEREGDPLFFTPRGSVPPIPEVLLHPASSTDSSHAHILRLTSNPNEQEPLPRTRKAQRDRDRERRDPSPPPPPLPNRGRPERDPLSAPSSGIPQRNGDAALSSPQARLRFQRTSPRDHTQREREIERESSHHQSPSRRRGRGRGGGRTRREGDRSPPVRGHSNKALTYISPAARQGAKGPGGVELPSTFLSPLQAEPGAVGGEDAGDLGGGKERGRGRSRRLSLDQQKSVDNLSRPKQRQEGPSLSKECSFKPGISGASSRAAPGRKRERDRESVLEASGGGLRLPDESTFLERVERQEQKKQAWLRQQREEKDREEMKECSFAPSRPPRVGTKGGEGVGGPSPLPLALAGGGASVDPERDNLKKSARSPFRPPQIQTQAAPSRRGRGGGEGEGEDSLLDRLTRPLACSNLVFAEEERRKKLEEEANNCTFRPDIRKSQDVVRCSASLVRQEVAGCPSVGAPPHRLGPSGGAPVLGGGGGKGRRLLGGGAVGGSGVLERERERPVSAEGGLEGAIERERDRGLEFTFGGPETSLTLAQSCPSSPQHGKLEREKRGISGSGEGKDKGPVRLYRSLFSKVEEICSKENKNVGEGAKMGGREKELLSNFACPPKPPSSCREGEKEPTAPSEVSGKACQPPRRSQSSSALCTCPVTCGWALRKRQMKSRRQQLEADWLRHCTFHPKVGAVSSDMAAASAYLRQPVYERLARLADARSSHKTRKEDSEENEKAPSAPVPPSWRDFVGSPVVFDRLPWKGQQRWGAVGMREEESSKMGGQRTGKDIDRGRQREKEERAAALYNFLYRQNLHV</sequence>
<feature type="compositionally biased region" description="Basic and acidic residues" evidence="1">
    <location>
        <begin position="456"/>
        <end position="465"/>
    </location>
</feature>
<organism evidence="2">
    <name type="scientific">Chromera velia CCMP2878</name>
    <dbReference type="NCBI Taxonomy" id="1169474"/>
    <lineage>
        <taxon>Eukaryota</taxon>
        <taxon>Sar</taxon>
        <taxon>Alveolata</taxon>
        <taxon>Colpodellida</taxon>
        <taxon>Chromeraceae</taxon>
        <taxon>Chromera</taxon>
    </lineage>
</organism>
<feature type="compositionally biased region" description="Basic and acidic residues" evidence="1">
    <location>
        <begin position="737"/>
        <end position="757"/>
    </location>
</feature>
<feature type="compositionally biased region" description="Basic and acidic residues" evidence="1">
    <location>
        <begin position="475"/>
        <end position="510"/>
    </location>
</feature>
<protein>
    <submittedName>
        <fullName evidence="2">Uncharacterized protein</fullName>
    </submittedName>
</protein>
<feature type="region of interest" description="Disordered" evidence="1">
    <location>
        <begin position="948"/>
        <end position="977"/>
    </location>
</feature>
<feature type="compositionally biased region" description="Basic and acidic residues" evidence="1">
    <location>
        <begin position="900"/>
        <end position="917"/>
    </location>
</feature>
<feature type="compositionally biased region" description="Acidic residues" evidence="1">
    <location>
        <begin position="13"/>
        <end position="23"/>
    </location>
</feature>
<feature type="compositionally biased region" description="Pro residues" evidence="1">
    <location>
        <begin position="92"/>
        <end position="110"/>
    </location>
</feature>
<feature type="compositionally biased region" description="Low complexity" evidence="1">
    <location>
        <begin position="1"/>
        <end position="12"/>
    </location>
</feature>
<feature type="compositionally biased region" description="Basic and acidic residues" evidence="1">
    <location>
        <begin position="704"/>
        <end position="713"/>
    </location>
</feature>
<accession>A0A0G4HP33</accession>
<feature type="region of interest" description="Disordered" evidence="1">
    <location>
        <begin position="794"/>
        <end position="831"/>
    </location>
</feature>
<feature type="region of interest" description="Disordered" evidence="1">
    <location>
        <begin position="647"/>
        <end position="758"/>
    </location>
</feature>
<feature type="compositionally biased region" description="Basic residues" evidence="1">
    <location>
        <begin position="324"/>
        <end position="337"/>
    </location>
</feature>
<reference evidence="2" key="1">
    <citation type="submission" date="2014-11" db="EMBL/GenBank/DDBJ databases">
        <authorList>
            <person name="Otto D Thomas"/>
            <person name="Naeem Raeece"/>
        </authorList>
    </citation>
    <scope>NUCLEOTIDE SEQUENCE</scope>
</reference>
<feature type="region of interest" description="Disordered" evidence="1">
    <location>
        <begin position="176"/>
        <end position="591"/>
    </location>
</feature>
<feature type="compositionally biased region" description="Basic and acidic residues" evidence="1">
    <location>
        <begin position="185"/>
        <end position="196"/>
    </location>
</feature>
<name>A0A0G4HP33_9ALVE</name>
<proteinExistence type="predicted"/>
<dbReference type="AlphaFoldDB" id="A0A0G4HP33"/>
<feature type="compositionally biased region" description="Gly residues" evidence="1">
    <location>
        <begin position="658"/>
        <end position="685"/>
    </location>
</feature>
<feature type="compositionally biased region" description="Gly residues" evidence="1">
    <location>
        <begin position="389"/>
        <end position="399"/>
    </location>
</feature>